<dbReference type="RefSeq" id="WP_024089611.1">
    <property type="nucleotide sequence ID" value="NC_023135.1"/>
</dbReference>
<reference evidence="2 3" key="1">
    <citation type="submission" date="2013-09" db="EMBL/GenBank/DDBJ databases">
        <authorList>
            <consortium name="DOE Joint Genome Institute"/>
            <person name="Klenk H.-P."/>
            <person name="Huntemann M."/>
            <person name="Han J."/>
            <person name="Chen A."/>
            <person name="Kyrpides N."/>
            <person name="Mavromatis K."/>
            <person name="Markowitz V."/>
            <person name="Palaniappan K."/>
            <person name="Ivanova N."/>
            <person name="Schaumberg A."/>
            <person name="Pati A."/>
            <person name="Liolios K."/>
            <person name="Nordberg H.P."/>
            <person name="Cantor M.N."/>
            <person name="Hua S.X."/>
            <person name="Woyke T."/>
        </authorList>
    </citation>
    <scope>NUCLEOTIDE SEQUENCE [LARGE SCALE GENOMIC DNA]</scope>
    <source>
        <strain evidence="2 3">DSM 14336</strain>
    </source>
</reference>
<dbReference type="AlphaFoldDB" id="V9W187"/>
<evidence type="ECO:0000313" key="3">
    <source>
        <dbReference type="Proteomes" id="UP000018780"/>
    </source>
</evidence>
<keyword evidence="3" id="KW-1185">Reference proteome</keyword>
<dbReference type="SUPFAM" id="SSF56349">
    <property type="entry name" value="DNA breaking-rejoining enzymes"/>
    <property type="match status" value="1"/>
</dbReference>
<dbReference type="STRING" id="999552.METH_06670"/>
<gene>
    <name evidence="2" type="ORF">METH_06670</name>
</gene>
<proteinExistence type="predicted"/>
<dbReference type="Gene3D" id="1.10.443.10">
    <property type="entry name" value="Intergrase catalytic core"/>
    <property type="match status" value="1"/>
</dbReference>
<dbReference type="HOGENOM" id="CLU_056713_3_0_5"/>
<dbReference type="GO" id="GO:0003677">
    <property type="term" value="F:DNA binding"/>
    <property type="evidence" value="ECO:0007669"/>
    <property type="project" value="InterPro"/>
</dbReference>
<protein>
    <recommendedName>
        <fullName evidence="4">Integrase</fullName>
    </recommendedName>
</protein>
<dbReference type="GO" id="GO:0006310">
    <property type="term" value="P:DNA recombination"/>
    <property type="evidence" value="ECO:0007669"/>
    <property type="project" value="UniProtKB-KW"/>
</dbReference>
<dbReference type="GO" id="GO:0015074">
    <property type="term" value="P:DNA integration"/>
    <property type="evidence" value="ECO:0007669"/>
    <property type="project" value="InterPro"/>
</dbReference>
<dbReference type="OrthoDB" id="7510934at2"/>
<evidence type="ECO:0008006" key="4">
    <source>
        <dbReference type="Google" id="ProtNLM"/>
    </source>
</evidence>
<dbReference type="EMBL" id="CP006773">
    <property type="protein sequence ID" value="AHD02927.1"/>
    <property type="molecule type" value="Genomic_DNA"/>
</dbReference>
<name>V9W187_9RHOB</name>
<dbReference type="InterPro" id="IPR011010">
    <property type="entry name" value="DNA_brk_join_enz"/>
</dbReference>
<sequence length="348" mass="40270">MKKPAKPRITKPHLAWKWNNRRGVWEPYHRITWTEGGKRRERTVKLDWQGDAERLDVLYWECATGKHQRQKAQAKHTWRALIGAWRQDPRIQGRLSDGTKKTYRRDMEGILEKNADKDVRRTTKAAVRAAHAKLADTPRKADRYLQTISLLWNYGANKLDWPLGDNPTKGVDHYGKQREYEPWPQWMVDQLEQAPEDVRTAASLILNTGQRPNAAISMKFSDFDGDWMSVLDEKNDERLEVYCPAELRTFIASAPRKGAYVLAKNLTQPRGYWAVSKAFRAWRTDLGPKAEKYVLHGLRKLSIIRLAEAGCSDAEIQAVTNQSAEMVAYYRARASRKALSRSAQQRRK</sequence>
<evidence type="ECO:0000313" key="2">
    <source>
        <dbReference type="EMBL" id="AHD02927.1"/>
    </source>
</evidence>
<organism evidence="2 3">
    <name type="scientific">Leisingera methylohalidivorans DSM 14336</name>
    <dbReference type="NCBI Taxonomy" id="999552"/>
    <lineage>
        <taxon>Bacteria</taxon>
        <taxon>Pseudomonadati</taxon>
        <taxon>Pseudomonadota</taxon>
        <taxon>Alphaproteobacteria</taxon>
        <taxon>Rhodobacterales</taxon>
        <taxon>Roseobacteraceae</taxon>
        <taxon>Leisingera</taxon>
    </lineage>
</organism>
<accession>V9W187</accession>
<keyword evidence="1" id="KW-0233">DNA recombination</keyword>
<dbReference type="KEGG" id="lmd:METH_06670"/>
<evidence type="ECO:0000256" key="1">
    <source>
        <dbReference type="ARBA" id="ARBA00023172"/>
    </source>
</evidence>
<dbReference type="Proteomes" id="UP000018780">
    <property type="component" value="Chromosome"/>
</dbReference>
<dbReference type="InterPro" id="IPR013762">
    <property type="entry name" value="Integrase-like_cat_sf"/>
</dbReference>
<dbReference type="PATRIC" id="fig|999552.6.peg.1347"/>